<keyword evidence="6 7" id="KW-0472">Membrane</keyword>
<feature type="transmembrane region" description="Helical" evidence="7">
    <location>
        <begin position="132"/>
        <end position="154"/>
    </location>
</feature>
<feature type="transmembrane region" description="Helical" evidence="7">
    <location>
        <begin position="92"/>
        <end position="112"/>
    </location>
</feature>
<keyword evidence="10" id="KW-1185">Reference proteome</keyword>
<protein>
    <recommendedName>
        <fullName evidence="8">EXPERA domain-containing protein</fullName>
    </recommendedName>
</protein>
<evidence type="ECO:0000256" key="2">
    <source>
        <dbReference type="ARBA" id="ARBA00009096"/>
    </source>
</evidence>
<comment type="subcellular location">
    <subcellularLocation>
        <location evidence="1">Endoplasmic reticulum membrane</location>
        <topology evidence="1">Multi-pass membrane protein</topology>
    </subcellularLocation>
</comment>
<sequence>MGVVSAVADAVVVLFSLTIVVAAPLIDGQSLLPHTLYPAPLRDLKRWYAAEFGDYLMAQPPAFLRGLFWLELAFLWPLAVATLYGVLAKRRWAATTSLMAGVTTLTSMSAILGELLGSGRATPKLLQVYGPYIVFAVIAILRGLCSCSAPSTAASNAQKTRKKRV</sequence>
<name>A0AAD8S1M7_LOLMU</name>
<keyword evidence="3 7" id="KW-0812">Transmembrane</keyword>
<evidence type="ECO:0000259" key="8">
    <source>
        <dbReference type="PROSITE" id="PS51751"/>
    </source>
</evidence>
<dbReference type="PANTHER" id="PTHR31204:SF1">
    <property type="entry name" value="SIGMA INTRACELLULAR RECEPTOR 2"/>
    <property type="match status" value="1"/>
</dbReference>
<evidence type="ECO:0000256" key="4">
    <source>
        <dbReference type="ARBA" id="ARBA00022824"/>
    </source>
</evidence>
<accession>A0AAD8S1M7</accession>
<proteinExistence type="inferred from homology"/>
<keyword evidence="4" id="KW-0256">Endoplasmic reticulum</keyword>
<dbReference type="PROSITE" id="PS51751">
    <property type="entry name" value="EXPERA"/>
    <property type="match status" value="1"/>
</dbReference>
<gene>
    <name evidence="9" type="ORF">QYE76_061181</name>
</gene>
<dbReference type="InterPro" id="IPR051987">
    <property type="entry name" value="Sigma-2_receptor-like"/>
</dbReference>
<feature type="domain" description="EXPERA" evidence="8">
    <location>
        <begin position="8"/>
        <end position="140"/>
    </location>
</feature>
<reference evidence="9" key="1">
    <citation type="submission" date="2023-07" db="EMBL/GenBank/DDBJ databases">
        <title>A chromosome-level genome assembly of Lolium multiflorum.</title>
        <authorList>
            <person name="Chen Y."/>
            <person name="Copetti D."/>
            <person name="Kolliker R."/>
            <person name="Studer B."/>
        </authorList>
    </citation>
    <scope>NUCLEOTIDE SEQUENCE</scope>
    <source>
        <strain evidence="9">02402/16</strain>
        <tissue evidence="9">Leaf</tissue>
    </source>
</reference>
<organism evidence="9 10">
    <name type="scientific">Lolium multiflorum</name>
    <name type="common">Italian ryegrass</name>
    <name type="synonym">Lolium perenne subsp. multiflorum</name>
    <dbReference type="NCBI Taxonomy" id="4521"/>
    <lineage>
        <taxon>Eukaryota</taxon>
        <taxon>Viridiplantae</taxon>
        <taxon>Streptophyta</taxon>
        <taxon>Embryophyta</taxon>
        <taxon>Tracheophyta</taxon>
        <taxon>Spermatophyta</taxon>
        <taxon>Magnoliopsida</taxon>
        <taxon>Liliopsida</taxon>
        <taxon>Poales</taxon>
        <taxon>Poaceae</taxon>
        <taxon>BOP clade</taxon>
        <taxon>Pooideae</taxon>
        <taxon>Poodae</taxon>
        <taxon>Poeae</taxon>
        <taxon>Poeae Chloroplast Group 2 (Poeae type)</taxon>
        <taxon>Loliodinae</taxon>
        <taxon>Loliinae</taxon>
        <taxon>Lolium</taxon>
    </lineage>
</organism>
<dbReference type="GO" id="GO:0005789">
    <property type="term" value="C:endoplasmic reticulum membrane"/>
    <property type="evidence" value="ECO:0007669"/>
    <property type="project" value="UniProtKB-SubCell"/>
</dbReference>
<evidence type="ECO:0000313" key="9">
    <source>
        <dbReference type="EMBL" id="KAK1643376.1"/>
    </source>
</evidence>
<keyword evidence="5 7" id="KW-1133">Transmembrane helix</keyword>
<comment type="similarity">
    <text evidence="2">Belongs to the TMEM97/sigma-2 receptor family.</text>
</comment>
<dbReference type="InterPro" id="IPR016964">
    <property type="entry name" value="Sigma2_recept"/>
</dbReference>
<evidence type="ECO:0000256" key="1">
    <source>
        <dbReference type="ARBA" id="ARBA00004477"/>
    </source>
</evidence>
<dbReference type="Pfam" id="PF05241">
    <property type="entry name" value="EBP"/>
    <property type="match status" value="1"/>
</dbReference>
<dbReference type="PIRSF" id="PIRSF031032">
    <property type="entry name" value="TMP_97_prd"/>
    <property type="match status" value="1"/>
</dbReference>
<comment type="caution">
    <text evidence="9">The sequence shown here is derived from an EMBL/GenBank/DDBJ whole genome shotgun (WGS) entry which is preliminary data.</text>
</comment>
<dbReference type="Proteomes" id="UP001231189">
    <property type="component" value="Unassembled WGS sequence"/>
</dbReference>
<evidence type="ECO:0000256" key="5">
    <source>
        <dbReference type="ARBA" id="ARBA00022989"/>
    </source>
</evidence>
<dbReference type="InterPro" id="IPR033118">
    <property type="entry name" value="EXPERA"/>
</dbReference>
<dbReference type="AlphaFoldDB" id="A0AAD8S1M7"/>
<evidence type="ECO:0000256" key="3">
    <source>
        <dbReference type="ARBA" id="ARBA00022692"/>
    </source>
</evidence>
<dbReference type="EMBL" id="JAUUTY010000004">
    <property type="protein sequence ID" value="KAK1643376.1"/>
    <property type="molecule type" value="Genomic_DNA"/>
</dbReference>
<dbReference type="PANTHER" id="PTHR31204">
    <property type="entry name" value="SIGMA INTRACELLULAR RECEPTOR 2"/>
    <property type="match status" value="1"/>
</dbReference>
<evidence type="ECO:0000256" key="7">
    <source>
        <dbReference type="PIRNR" id="PIRNR031032"/>
    </source>
</evidence>
<evidence type="ECO:0000313" key="10">
    <source>
        <dbReference type="Proteomes" id="UP001231189"/>
    </source>
</evidence>
<feature type="transmembrane region" description="Helical" evidence="7">
    <location>
        <begin position="66"/>
        <end position="87"/>
    </location>
</feature>
<evidence type="ECO:0000256" key="6">
    <source>
        <dbReference type="ARBA" id="ARBA00023136"/>
    </source>
</evidence>